<dbReference type="Pfam" id="PF00581">
    <property type="entry name" value="Rhodanese"/>
    <property type="match status" value="1"/>
</dbReference>
<reference evidence="2 3" key="1">
    <citation type="submission" date="2019-07" db="EMBL/GenBank/DDBJ databases">
        <authorList>
            <person name="Jastrzebski P J."/>
            <person name="Paukszto L."/>
            <person name="Jastrzebski P J."/>
        </authorList>
    </citation>
    <scope>NUCLEOTIDE SEQUENCE [LARGE SCALE GENOMIC DNA]</scope>
    <source>
        <strain evidence="2 3">WMS-il1</strain>
    </source>
</reference>
<name>A0A564Y9E1_HYMDI</name>
<dbReference type="InterPro" id="IPR036873">
    <property type="entry name" value="Rhodanese-like_dom_sf"/>
</dbReference>
<proteinExistence type="predicted"/>
<dbReference type="Gene3D" id="3.40.250.10">
    <property type="entry name" value="Rhodanese-like domain"/>
    <property type="match status" value="1"/>
</dbReference>
<dbReference type="EMBL" id="CABIJS010000122">
    <property type="protein sequence ID" value="VUZ43907.1"/>
    <property type="molecule type" value="Genomic_DNA"/>
</dbReference>
<accession>A0A564Y9E1</accession>
<dbReference type="SMART" id="SM00450">
    <property type="entry name" value="RHOD"/>
    <property type="match status" value="1"/>
</dbReference>
<dbReference type="AlphaFoldDB" id="A0A564Y9E1"/>
<dbReference type="Proteomes" id="UP000321570">
    <property type="component" value="Unassembled WGS sequence"/>
</dbReference>
<organism evidence="2 3">
    <name type="scientific">Hymenolepis diminuta</name>
    <name type="common">Rat tapeworm</name>
    <dbReference type="NCBI Taxonomy" id="6216"/>
    <lineage>
        <taxon>Eukaryota</taxon>
        <taxon>Metazoa</taxon>
        <taxon>Spiralia</taxon>
        <taxon>Lophotrochozoa</taxon>
        <taxon>Platyhelminthes</taxon>
        <taxon>Cestoda</taxon>
        <taxon>Eucestoda</taxon>
        <taxon>Cyclophyllidea</taxon>
        <taxon>Hymenolepididae</taxon>
        <taxon>Hymenolepis</taxon>
    </lineage>
</organism>
<dbReference type="PANTHER" id="PTHR44086">
    <property type="entry name" value="THIOSULFATE SULFURTRANSFERASE RDL2, MITOCHONDRIAL-RELATED"/>
    <property type="match status" value="1"/>
</dbReference>
<feature type="domain" description="Rhodanese" evidence="1">
    <location>
        <begin position="44"/>
        <end position="136"/>
    </location>
</feature>
<protein>
    <recommendedName>
        <fullName evidence="1">Rhodanese domain-containing protein</fullName>
    </recommendedName>
</protein>
<dbReference type="PROSITE" id="PS50206">
    <property type="entry name" value="RHODANESE_3"/>
    <property type="match status" value="1"/>
</dbReference>
<sequence length="168" mass="19176">MFRNIPRFKAIFVNRLPRMFLISEGSVKYNPNINVKTLKAIQAEPRGVQLFDVRNPTELVEDGELPGAVNIPLDDVEKAFTMSDADFQAKYGVPKPKPKDDNLIFSCKLGQRGLMACEKVQKLGYEKYVISFELIKVTPLDFKYRNIIIKHKLVKKDVVSELIFSLIA</sequence>
<evidence type="ECO:0000259" key="1">
    <source>
        <dbReference type="PROSITE" id="PS50206"/>
    </source>
</evidence>
<dbReference type="InterPro" id="IPR001763">
    <property type="entry name" value="Rhodanese-like_dom"/>
</dbReference>
<evidence type="ECO:0000313" key="3">
    <source>
        <dbReference type="Proteomes" id="UP000321570"/>
    </source>
</evidence>
<dbReference type="SUPFAM" id="SSF52821">
    <property type="entry name" value="Rhodanese/Cell cycle control phosphatase"/>
    <property type="match status" value="1"/>
</dbReference>
<evidence type="ECO:0000313" key="2">
    <source>
        <dbReference type="EMBL" id="VUZ43907.1"/>
    </source>
</evidence>
<keyword evidence="3" id="KW-1185">Reference proteome</keyword>
<gene>
    <name evidence="2" type="ORF">WMSIL1_LOCUS4223</name>
</gene>
<dbReference type="PANTHER" id="PTHR44086:SF10">
    <property type="entry name" value="THIOSULFATE SULFURTRANSFERASE_RHODANESE-LIKE DOMAIN-CONTAINING PROTEIN 3"/>
    <property type="match status" value="1"/>
</dbReference>